<evidence type="ECO:0000313" key="3">
    <source>
        <dbReference type="Proteomes" id="UP000187406"/>
    </source>
</evidence>
<dbReference type="SUPFAM" id="SSF109920">
    <property type="entry name" value="Hypothetical protein At3g22680"/>
    <property type="match status" value="1"/>
</dbReference>
<sequence>MLRRYRPLKEDHLLLSDSETDSDDLSVYVNVVQGQKRKNRQKNLEKEFNKNKKCKKEKSIDQESYEDKKMSLKKLSGKYQEYMKQFPIPTSVHESPIAFNTWQDLAKSMKKMYGQPLHYLTHLLLKQWDDTKDENKPLDTIIHRAKAESTIWVIEEFYRDCSSCEYIAKLWLADPAYYNLI</sequence>
<evidence type="ECO:0000313" key="2">
    <source>
        <dbReference type="EMBL" id="GAV68880.1"/>
    </source>
</evidence>
<dbReference type="STRING" id="3775.A0A1Q3BLH5"/>
<dbReference type="InterPro" id="IPR015270">
    <property type="entry name" value="RDM1_plant"/>
</dbReference>
<accession>A0A1Q3BLH5</accession>
<proteinExistence type="predicted"/>
<dbReference type="Gene3D" id="1.20.120.690">
    <property type="entry name" value="RDM1 protein domain"/>
    <property type="match status" value="1"/>
</dbReference>
<evidence type="ECO:0000256" key="1">
    <source>
        <dbReference type="SAM" id="MobiDB-lite"/>
    </source>
</evidence>
<protein>
    <submittedName>
        <fullName evidence="2">DUF1950 domain-containing protein</fullName>
    </submittedName>
</protein>
<organism evidence="2 3">
    <name type="scientific">Cephalotus follicularis</name>
    <name type="common">Albany pitcher plant</name>
    <dbReference type="NCBI Taxonomy" id="3775"/>
    <lineage>
        <taxon>Eukaryota</taxon>
        <taxon>Viridiplantae</taxon>
        <taxon>Streptophyta</taxon>
        <taxon>Embryophyta</taxon>
        <taxon>Tracheophyta</taxon>
        <taxon>Spermatophyta</taxon>
        <taxon>Magnoliopsida</taxon>
        <taxon>eudicotyledons</taxon>
        <taxon>Gunneridae</taxon>
        <taxon>Pentapetalae</taxon>
        <taxon>rosids</taxon>
        <taxon>fabids</taxon>
        <taxon>Oxalidales</taxon>
        <taxon>Cephalotaceae</taxon>
        <taxon>Cephalotus</taxon>
    </lineage>
</organism>
<dbReference type="Proteomes" id="UP000187406">
    <property type="component" value="Unassembled WGS sequence"/>
</dbReference>
<feature type="region of interest" description="Disordered" evidence="1">
    <location>
        <begin position="37"/>
        <end position="61"/>
    </location>
</feature>
<name>A0A1Q3BLH5_CEPFO</name>
<dbReference type="InterPro" id="IPR036319">
    <property type="entry name" value="RDM1_sf"/>
</dbReference>
<dbReference type="PANTHER" id="PTHR36366">
    <property type="entry name" value="PROTEIN RDM1"/>
    <property type="match status" value="1"/>
</dbReference>
<keyword evidence="3" id="KW-1185">Reference proteome</keyword>
<dbReference type="GO" id="GO:0000419">
    <property type="term" value="C:RNA polymerase V complex"/>
    <property type="evidence" value="ECO:0007669"/>
    <property type="project" value="TreeGrafter"/>
</dbReference>
<dbReference type="GO" id="GO:0080188">
    <property type="term" value="P:gene silencing by siRNA-directed DNA methylation"/>
    <property type="evidence" value="ECO:0007669"/>
    <property type="project" value="InterPro"/>
</dbReference>
<feature type="non-terminal residue" evidence="2">
    <location>
        <position position="181"/>
    </location>
</feature>
<dbReference type="AlphaFoldDB" id="A0A1Q3BLH5"/>
<dbReference type="OrthoDB" id="991262at2759"/>
<reference evidence="3" key="1">
    <citation type="submission" date="2016-04" db="EMBL/GenBank/DDBJ databases">
        <title>Cephalotus genome sequencing.</title>
        <authorList>
            <person name="Fukushima K."/>
            <person name="Hasebe M."/>
            <person name="Fang X."/>
        </authorList>
    </citation>
    <scope>NUCLEOTIDE SEQUENCE [LARGE SCALE GENOMIC DNA]</scope>
    <source>
        <strain evidence="3">cv. St1</strain>
    </source>
</reference>
<dbReference type="InParanoid" id="A0A1Q3BLH5"/>
<dbReference type="PANTHER" id="PTHR36366:SF3">
    <property type="entry name" value="PROTEIN RDM1"/>
    <property type="match status" value="1"/>
</dbReference>
<comment type="caution">
    <text evidence="2">The sequence shown here is derived from an EMBL/GenBank/DDBJ whole genome shotgun (WGS) entry which is preliminary data.</text>
</comment>
<dbReference type="Pfam" id="PF09187">
    <property type="entry name" value="RdDM_RDM1"/>
    <property type="match status" value="1"/>
</dbReference>
<gene>
    <name evidence="2" type="ORF">CFOL_v3_12383</name>
</gene>
<dbReference type="EMBL" id="BDDD01000667">
    <property type="protein sequence ID" value="GAV68880.1"/>
    <property type="molecule type" value="Genomic_DNA"/>
</dbReference>